<dbReference type="PANTHER" id="PTHR45841">
    <property type="entry name" value="MRNA TURNOVER PROTEIN 4 MRTO4"/>
    <property type="match status" value="1"/>
</dbReference>
<dbReference type="InterPro" id="IPR040637">
    <property type="entry name" value="Ribosomal_uL10-like_insert"/>
</dbReference>
<dbReference type="GO" id="GO:0030687">
    <property type="term" value="C:preribosome, large subunit precursor"/>
    <property type="evidence" value="ECO:0007669"/>
    <property type="project" value="TreeGrafter"/>
</dbReference>
<evidence type="ECO:0000313" key="2">
    <source>
        <dbReference type="Proteomes" id="UP000268093"/>
    </source>
</evidence>
<organism evidence="1 2">
    <name type="scientific">Jimgerdemannia flammicorona</name>
    <dbReference type="NCBI Taxonomy" id="994334"/>
    <lineage>
        <taxon>Eukaryota</taxon>
        <taxon>Fungi</taxon>
        <taxon>Fungi incertae sedis</taxon>
        <taxon>Mucoromycota</taxon>
        <taxon>Mucoromycotina</taxon>
        <taxon>Endogonomycetes</taxon>
        <taxon>Endogonales</taxon>
        <taxon>Endogonaceae</taxon>
        <taxon>Jimgerdemannia</taxon>
    </lineage>
</organism>
<dbReference type="OrthoDB" id="10262308at2759"/>
<dbReference type="InterPro" id="IPR033867">
    <property type="entry name" value="Mrt4"/>
</dbReference>
<dbReference type="InterPro" id="IPR043164">
    <property type="entry name" value="Ribosomal_uL10-like_insert_sf"/>
</dbReference>
<protein>
    <submittedName>
        <fullName evidence="1">Uncharacterized protein</fullName>
    </submittedName>
</protein>
<dbReference type="Proteomes" id="UP000268093">
    <property type="component" value="Unassembled WGS sequence"/>
</dbReference>
<dbReference type="GO" id="GO:0005737">
    <property type="term" value="C:cytoplasm"/>
    <property type="evidence" value="ECO:0007669"/>
    <property type="project" value="UniProtKB-SubCell"/>
</dbReference>
<dbReference type="InterPro" id="IPR043141">
    <property type="entry name" value="Ribosomal_uL10-like_sf"/>
</dbReference>
<dbReference type="InterPro" id="IPR001790">
    <property type="entry name" value="Ribosomal_uL10"/>
</dbReference>
<dbReference type="GO" id="GO:0006364">
    <property type="term" value="P:rRNA processing"/>
    <property type="evidence" value="ECO:0007669"/>
    <property type="project" value="TreeGrafter"/>
</dbReference>
<dbReference type="GO" id="GO:0000956">
    <property type="term" value="P:nuclear-transcribed mRNA catabolic process"/>
    <property type="evidence" value="ECO:0007669"/>
    <property type="project" value="TreeGrafter"/>
</dbReference>
<evidence type="ECO:0000313" key="1">
    <source>
        <dbReference type="EMBL" id="RUP45718.1"/>
    </source>
</evidence>
<dbReference type="Gene3D" id="3.30.70.1730">
    <property type="match status" value="1"/>
</dbReference>
<dbReference type="CDD" id="cd05796">
    <property type="entry name" value="Ribosomal_P0_like"/>
    <property type="match status" value="1"/>
</dbReference>
<name>A0A433D4F9_9FUNG</name>
<proteinExistence type="predicted"/>
<dbReference type="Pfam" id="PF17777">
    <property type="entry name" value="RL10P_insert"/>
    <property type="match status" value="1"/>
</dbReference>
<dbReference type="Gene3D" id="3.90.105.20">
    <property type="match status" value="1"/>
</dbReference>
<dbReference type="SUPFAM" id="SSF160369">
    <property type="entry name" value="Ribosomal protein L10-like"/>
    <property type="match status" value="1"/>
</dbReference>
<dbReference type="InterPro" id="IPR051742">
    <property type="entry name" value="Ribosome_Assembly_uL10"/>
</dbReference>
<dbReference type="Pfam" id="PF00466">
    <property type="entry name" value="Ribosomal_L10"/>
    <property type="match status" value="1"/>
</dbReference>
<dbReference type="GO" id="GO:0003723">
    <property type="term" value="F:RNA binding"/>
    <property type="evidence" value="ECO:0007669"/>
    <property type="project" value="TreeGrafter"/>
</dbReference>
<accession>A0A433D4F9</accession>
<dbReference type="PANTHER" id="PTHR45841:SF1">
    <property type="entry name" value="MRNA TURNOVER PROTEIN 4 HOMOLOG"/>
    <property type="match status" value="1"/>
</dbReference>
<dbReference type="GO" id="GO:0000027">
    <property type="term" value="P:ribosomal large subunit assembly"/>
    <property type="evidence" value="ECO:0007669"/>
    <property type="project" value="InterPro"/>
</dbReference>
<reference evidence="1 2" key="1">
    <citation type="journal article" date="2018" name="New Phytol.">
        <title>Phylogenomics of Endogonaceae and evolution of mycorrhizas within Mucoromycota.</title>
        <authorList>
            <person name="Chang Y."/>
            <person name="Desiro A."/>
            <person name="Na H."/>
            <person name="Sandor L."/>
            <person name="Lipzen A."/>
            <person name="Clum A."/>
            <person name="Barry K."/>
            <person name="Grigoriev I.V."/>
            <person name="Martin F.M."/>
            <person name="Stajich J.E."/>
            <person name="Smith M.E."/>
            <person name="Bonito G."/>
            <person name="Spatafora J.W."/>
        </authorList>
    </citation>
    <scope>NUCLEOTIDE SEQUENCE [LARGE SCALE GENOMIC DNA]</scope>
    <source>
        <strain evidence="1 2">GMNB39</strain>
    </source>
</reference>
<comment type="caution">
    <text evidence="1">The sequence shown here is derived from an EMBL/GenBank/DDBJ whole genome shotgun (WGS) entry which is preliminary data.</text>
</comment>
<dbReference type="EMBL" id="RBNI01006870">
    <property type="protein sequence ID" value="RUP45718.1"/>
    <property type="molecule type" value="Genomic_DNA"/>
</dbReference>
<keyword evidence="2" id="KW-1185">Reference proteome</keyword>
<dbReference type="GO" id="GO:0005730">
    <property type="term" value="C:nucleolus"/>
    <property type="evidence" value="ECO:0007669"/>
    <property type="project" value="UniProtKB-SubCell"/>
</dbReference>
<gene>
    <name evidence="1" type="ORF">BC936DRAFT_147822</name>
</gene>
<sequence>MPKSKRIHASMDTYEYIWVYSIDHMRNAFLKDVRAEWNTSRFFFGRNKVIAKALGTTPEDEYKDGVSKLSDALVGNVGVFFTNVVPEEVKRYFAELIKLDYARSGVVASKTVVIPAGPVMRGEDIVPHNMEPQLRKLGMPITLNNGVVTLAKDYTVCKEGDTLTTSQAHLLRLFFHKLAEFRVNLVRYYHDGKVHHMDAMDEDA</sequence>